<dbReference type="PANTHER" id="PTHR46797:SF1">
    <property type="entry name" value="METHYLPHOSPHONATE SYNTHASE"/>
    <property type="match status" value="1"/>
</dbReference>
<gene>
    <name evidence="3" type="ORF">OHA22_00655</name>
</gene>
<dbReference type="InterPro" id="IPR050807">
    <property type="entry name" value="TransReg_Diox_bact_type"/>
</dbReference>
<dbReference type="SUPFAM" id="SSF51182">
    <property type="entry name" value="RmlC-like cupins"/>
    <property type="match status" value="1"/>
</dbReference>
<evidence type="ECO:0000259" key="2">
    <source>
        <dbReference type="PROSITE" id="PS50943"/>
    </source>
</evidence>
<dbReference type="PANTHER" id="PTHR46797">
    <property type="entry name" value="HTH-TYPE TRANSCRIPTIONAL REGULATOR"/>
    <property type="match status" value="1"/>
</dbReference>
<evidence type="ECO:0000256" key="1">
    <source>
        <dbReference type="ARBA" id="ARBA00023125"/>
    </source>
</evidence>
<dbReference type="InterPro" id="IPR001387">
    <property type="entry name" value="Cro/C1-type_HTH"/>
</dbReference>
<sequence>MTGLNGAQGTEAEQTMRRLGAEIRRIRRSRGLTLQEIAERTGLSVSMLSMLERGVAGGSVGTLVAVSAALDIQIAQLFQGLPEDSSPVRRRGDQPQIEPTPGVLRRTVHHDPAKGLEMVALALAPGTDTGPDRIHHDGPEYLLVTAGRLTVDCADTRHVLETGDGMRVDPGVLHRFGNDTTEPAEVILVPLTGTG</sequence>
<reference evidence="3" key="1">
    <citation type="submission" date="2022-10" db="EMBL/GenBank/DDBJ databases">
        <title>The complete genomes of actinobacterial strains from the NBC collection.</title>
        <authorList>
            <person name="Joergensen T.S."/>
            <person name="Alvarez Arevalo M."/>
            <person name="Sterndorff E.B."/>
            <person name="Faurdal D."/>
            <person name="Vuksanovic O."/>
            <person name="Mourched A.-S."/>
            <person name="Charusanti P."/>
            <person name="Shaw S."/>
            <person name="Blin K."/>
            <person name="Weber T."/>
        </authorList>
    </citation>
    <scope>NUCLEOTIDE SEQUENCE</scope>
    <source>
        <strain evidence="3">NBC_00093</strain>
    </source>
</reference>
<dbReference type="PROSITE" id="PS50943">
    <property type="entry name" value="HTH_CROC1"/>
    <property type="match status" value="1"/>
</dbReference>
<dbReference type="Pfam" id="PF07883">
    <property type="entry name" value="Cupin_2"/>
    <property type="match status" value="1"/>
</dbReference>
<evidence type="ECO:0000313" key="3">
    <source>
        <dbReference type="EMBL" id="WTT14127.1"/>
    </source>
</evidence>
<dbReference type="InterPro" id="IPR011051">
    <property type="entry name" value="RmlC_Cupin_sf"/>
</dbReference>
<dbReference type="CDD" id="cd00093">
    <property type="entry name" value="HTH_XRE"/>
    <property type="match status" value="1"/>
</dbReference>
<dbReference type="InterPro" id="IPR010982">
    <property type="entry name" value="Lambda_DNA-bd_dom_sf"/>
</dbReference>
<dbReference type="SUPFAM" id="SSF47413">
    <property type="entry name" value="lambda repressor-like DNA-binding domains"/>
    <property type="match status" value="1"/>
</dbReference>
<dbReference type="GO" id="GO:0003677">
    <property type="term" value="F:DNA binding"/>
    <property type="evidence" value="ECO:0007669"/>
    <property type="project" value="UniProtKB-KW"/>
</dbReference>
<dbReference type="GO" id="GO:0003700">
    <property type="term" value="F:DNA-binding transcription factor activity"/>
    <property type="evidence" value="ECO:0007669"/>
    <property type="project" value="TreeGrafter"/>
</dbReference>
<dbReference type="SMART" id="SM00530">
    <property type="entry name" value="HTH_XRE"/>
    <property type="match status" value="1"/>
</dbReference>
<organism evidence="3">
    <name type="scientific">Streptomyces sp. NBC_00093</name>
    <dbReference type="NCBI Taxonomy" id="2975649"/>
    <lineage>
        <taxon>Bacteria</taxon>
        <taxon>Bacillati</taxon>
        <taxon>Actinomycetota</taxon>
        <taxon>Actinomycetes</taxon>
        <taxon>Kitasatosporales</taxon>
        <taxon>Streptomycetaceae</taxon>
        <taxon>Streptomyces</taxon>
    </lineage>
</organism>
<dbReference type="Gene3D" id="1.10.260.40">
    <property type="entry name" value="lambda repressor-like DNA-binding domains"/>
    <property type="match status" value="1"/>
</dbReference>
<dbReference type="Pfam" id="PF01381">
    <property type="entry name" value="HTH_3"/>
    <property type="match status" value="1"/>
</dbReference>
<feature type="domain" description="HTH cro/C1-type" evidence="2">
    <location>
        <begin position="23"/>
        <end position="77"/>
    </location>
</feature>
<keyword evidence="1" id="KW-0238">DNA-binding</keyword>
<dbReference type="EMBL" id="CP108222">
    <property type="protein sequence ID" value="WTT14127.1"/>
    <property type="molecule type" value="Genomic_DNA"/>
</dbReference>
<dbReference type="CDD" id="cd02209">
    <property type="entry name" value="cupin_XRE_C"/>
    <property type="match status" value="1"/>
</dbReference>
<proteinExistence type="predicted"/>
<name>A0AAU1ZPU0_9ACTN</name>
<dbReference type="Gene3D" id="2.60.120.10">
    <property type="entry name" value="Jelly Rolls"/>
    <property type="match status" value="1"/>
</dbReference>
<dbReference type="GO" id="GO:0005829">
    <property type="term" value="C:cytosol"/>
    <property type="evidence" value="ECO:0007669"/>
    <property type="project" value="TreeGrafter"/>
</dbReference>
<dbReference type="InterPro" id="IPR013096">
    <property type="entry name" value="Cupin_2"/>
</dbReference>
<accession>A0AAU1ZPU0</accession>
<protein>
    <submittedName>
        <fullName evidence="3">Cupin domain-containing protein</fullName>
    </submittedName>
</protein>
<dbReference type="AlphaFoldDB" id="A0AAU1ZPU0"/>
<dbReference type="InterPro" id="IPR014710">
    <property type="entry name" value="RmlC-like_jellyroll"/>
</dbReference>